<evidence type="ECO:0000256" key="6">
    <source>
        <dbReference type="SAM" id="Phobius"/>
    </source>
</evidence>
<evidence type="ECO:0000313" key="9">
    <source>
        <dbReference type="Proteomes" id="UP000249590"/>
    </source>
</evidence>
<dbReference type="GO" id="GO:0016020">
    <property type="term" value="C:membrane"/>
    <property type="evidence" value="ECO:0007669"/>
    <property type="project" value="UniProtKB-SubCell"/>
</dbReference>
<sequence>MLPACHAEAVMLATKIALVLVILIDVMGQGLAFPIFSALMLSETSSMVASGTSASTRQLLYGLVIAVFFIAWFFGSIYIARISDSVGRRRGILLCLTGALAGYALTILAIILSSFWLLVVSRVITGFTAGNQPIAQAALIDLAQDDDEKQRNLGLAVLGASLGLVSGPILGGLFSGGPFAATVQLSMVPPFVAGAAVVLATLVFVALVFHETSNTRVPLDIRPQAILSLLWAITRHPMTMRISIVYTLYMLSFVTFYIFFDTSLEERFGYSTEGQSVGMLVMGATLALTSLFLLPFFNRLASPSGLIVRGIVLEVAIVGVFATVDNVAVAFIVIALMGALHAVLLPIFFGLYSQSASAEDQGWVMGVSIALFTLASAVASLAGGLFGTEADSGPFVFASIVGVTALCAIAVVWRGHLTGQPTPAE</sequence>
<comment type="subcellular location">
    <subcellularLocation>
        <location evidence="1">Membrane</location>
        <topology evidence="1">Multi-pass membrane protein</topology>
    </subcellularLocation>
</comment>
<dbReference type="Pfam" id="PF07690">
    <property type="entry name" value="MFS_1"/>
    <property type="match status" value="1"/>
</dbReference>
<dbReference type="Gene3D" id="1.20.1250.20">
    <property type="entry name" value="MFS general substrate transporter like domains"/>
    <property type="match status" value="1"/>
</dbReference>
<dbReference type="EMBL" id="QHHQ01000001">
    <property type="protein sequence ID" value="RAI03398.1"/>
    <property type="molecule type" value="Genomic_DNA"/>
</dbReference>
<dbReference type="SUPFAM" id="SSF103473">
    <property type="entry name" value="MFS general substrate transporter"/>
    <property type="match status" value="1"/>
</dbReference>
<name>A0A8B2NT67_9HYPH</name>
<feature type="transmembrane region" description="Helical" evidence="6">
    <location>
        <begin position="59"/>
        <end position="80"/>
    </location>
</feature>
<keyword evidence="5 6" id="KW-0472">Membrane</keyword>
<feature type="transmembrane region" description="Helical" evidence="6">
    <location>
        <begin position="155"/>
        <end position="175"/>
    </location>
</feature>
<dbReference type="PANTHER" id="PTHR23504">
    <property type="entry name" value="MAJOR FACILITATOR SUPERFAMILY DOMAIN-CONTAINING PROTEIN 10"/>
    <property type="match status" value="1"/>
</dbReference>
<evidence type="ECO:0000256" key="4">
    <source>
        <dbReference type="ARBA" id="ARBA00022989"/>
    </source>
</evidence>
<dbReference type="PANTHER" id="PTHR23504:SF15">
    <property type="entry name" value="MAJOR FACILITATOR SUPERFAMILY (MFS) PROFILE DOMAIN-CONTAINING PROTEIN"/>
    <property type="match status" value="1"/>
</dbReference>
<evidence type="ECO:0000256" key="2">
    <source>
        <dbReference type="ARBA" id="ARBA00022448"/>
    </source>
</evidence>
<dbReference type="AlphaFoldDB" id="A0A8B2NT67"/>
<proteinExistence type="predicted"/>
<feature type="transmembrane region" description="Helical" evidence="6">
    <location>
        <begin position="92"/>
        <end position="117"/>
    </location>
</feature>
<comment type="caution">
    <text evidence="8">The sequence shown here is derived from an EMBL/GenBank/DDBJ whole genome shotgun (WGS) entry which is preliminary data.</text>
</comment>
<evidence type="ECO:0000259" key="7">
    <source>
        <dbReference type="PROSITE" id="PS50850"/>
    </source>
</evidence>
<evidence type="ECO:0000256" key="3">
    <source>
        <dbReference type="ARBA" id="ARBA00022692"/>
    </source>
</evidence>
<reference evidence="8 9" key="1">
    <citation type="submission" date="2018-05" db="EMBL/GenBank/DDBJ databases">
        <title>Acuticoccus sediminis sp. nov., isolated from deep-sea sediment of Indian Ocean.</title>
        <authorList>
            <person name="Liu X."/>
            <person name="Lai Q."/>
            <person name="Du Y."/>
            <person name="Sun F."/>
            <person name="Zhang X."/>
            <person name="Wang S."/>
            <person name="Shao Z."/>
        </authorList>
    </citation>
    <scope>NUCLEOTIDE SEQUENCE [LARGE SCALE GENOMIC DNA]</scope>
    <source>
        <strain evidence="8 9">PTG4-2</strain>
    </source>
</reference>
<feature type="transmembrane region" description="Helical" evidence="6">
    <location>
        <begin position="330"/>
        <end position="351"/>
    </location>
</feature>
<evidence type="ECO:0000313" key="8">
    <source>
        <dbReference type="EMBL" id="RAI03398.1"/>
    </source>
</evidence>
<feature type="transmembrane region" description="Helical" evidence="6">
    <location>
        <begin position="280"/>
        <end position="297"/>
    </location>
</feature>
<organism evidence="8 9">
    <name type="scientific">Acuticoccus sediminis</name>
    <dbReference type="NCBI Taxonomy" id="2184697"/>
    <lineage>
        <taxon>Bacteria</taxon>
        <taxon>Pseudomonadati</taxon>
        <taxon>Pseudomonadota</taxon>
        <taxon>Alphaproteobacteria</taxon>
        <taxon>Hyphomicrobiales</taxon>
        <taxon>Amorphaceae</taxon>
        <taxon>Acuticoccus</taxon>
    </lineage>
</organism>
<feature type="transmembrane region" description="Helical" evidence="6">
    <location>
        <begin position="12"/>
        <end position="39"/>
    </location>
</feature>
<dbReference type="InterPro" id="IPR036259">
    <property type="entry name" value="MFS_trans_sf"/>
</dbReference>
<keyword evidence="3 6" id="KW-0812">Transmembrane</keyword>
<gene>
    <name evidence="8" type="ORF">DLJ53_02475</name>
</gene>
<accession>A0A8B2NT67</accession>
<feature type="transmembrane region" description="Helical" evidence="6">
    <location>
        <begin position="363"/>
        <end position="386"/>
    </location>
</feature>
<dbReference type="InterPro" id="IPR011701">
    <property type="entry name" value="MFS"/>
</dbReference>
<protein>
    <submittedName>
        <fullName evidence="8">MFS transporter</fullName>
    </submittedName>
</protein>
<evidence type="ECO:0000256" key="5">
    <source>
        <dbReference type="ARBA" id="ARBA00023136"/>
    </source>
</evidence>
<dbReference type="InterPro" id="IPR020846">
    <property type="entry name" value="MFS_dom"/>
</dbReference>
<dbReference type="GO" id="GO:0022857">
    <property type="term" value="F:transmembrane transporter activity"/>
    <property type="evidence" value="ECO:0007669"/>
    <property type="project" value="InterPro"/>
</dbReference>
<feature type="transmembrane region" description="Helical" evidence="6">
    <location>
        <begin position="392"/>
        <end position="413"/>
    </location>
</feature>
<dbReference type="PROSITE" id="PS50850">
    <property type="entry name" value="MFS"/>
    <property type="match status" value="1"/>
</dbReference>
<keyword evidence="9" id="KW-1185">Reference proteome</keyword>
<dbReference type="Proteomes" id="UP000249590">
    <property type="component" value="Unassembled WGS sequence"/>
</dbReference>
<feature type="transmembrane region" description="Helical" evidence="6">
    <location>
        <begin position="187"/>
        <end position="209"/>
    </location>
</feature>
<keyword evidence="2" id="KW-0813">Transport</keyword>
<evidence type="ECO:0000256" key="1">
    <source>
        <dbReference type="ARBA" id="ARBA00004141"/>
    </source>
</evidence>
<feature type="transmembrane region" description="Helical" evidence="6">
    <location>
        <begin position="123"/>
        <end position="143"/>
    </location>
</feature>
<feature type="transmembrane region" description="Helical" evidence="6">
    <location>
        <begin position="306"/>
        <end position="324"/>
    </location>
</feature>
<feature type="transmembrane region" description="Helical" evidence="6">
    <location>
        <begin position="242"/>
        <end position="260"/>
    </location>
</feature>
<keyword evidence="4 6" id="KW-1133">Transmembrane helix</keyword>
<feature type="domain" description="Major facilitator superfamily (MFS) profile" evidence="7">
    <location>
        <begin position="18"/>
        <end position="416"/>
    </location>
</feature>